<evidence type="ECO:0000256" key="1">
    <source>
        <dbReference type="SAM" id="MobiDB-lite"/>
    </source>
</evidence>
<sequence length="333" mass="36148">MGEVDSQVDCGKYRWDHRLKEAMFGKSAFARLLDPSACWGQFEENEVKGSGFGRGGHRSSSFPPKPIVTPNGGWGEVDSSLKAGSIVGTTDVTVAGFSLSDCLPMERRPADEGERRGVGVQETPSTPSAISLAAWIFPHYLATRSTTPTTKLTQALFTDTSNMGSMDLLPRIPETRPLHTPTHPERLDSGRDTFGLLRLGVKIGTFGGGHAWQKRLHQSPVEEEEMAGSMEDLVRASYQMAGPVEGIMERTEYQGVEYGCGGRGGHRSSSTGNLCWFLLFSTTDVKLASDVGKSTFAKFLVPVEGIMEKTKYQGVKSGGENIDPLQEETPVPL</sequence>
<organism evidence="2 3">
    <name type="scientific">Apiospora saccharicola</name>
    <dbReference type="NCBI Taxonomy" id="335842"/>
    <lineage>
        <taxon>Eukaryota</taxon>
        <taxon>Fungi</taxon>
        <taxon>Dikarya</taxon>
        <taxon>Ascomycota</taxon>
        <taxon>Pezizomycotina</taxon>
        <taxon>Sordariomycetes</taxon>
        <taxon>Xylariomycetidae</taxon>
        <taxon>Amphisphaeriales</taxon>
        <taxon>Apiosporaceae</taxon>
        <taxon>Apiospora</taxon>
    </lineage>
</organism>
<proteinExistence type="predicted"/>
<keyword evidence="3" id="KW-1185">Reference proteome</keyword>
<reference evidence="2 3" key="1">
    <citation type="submission" date="2023-01" db="EMBL/GenBank/DDBJ databases">
        <title>Analysis of 21 Apiospora genomes using comparative genomics revels a genus with tremendous synthesis potential of carbohydrate active enzymes and secondary metabolites.</title>
        <authorList>
            <person name="Sorensen T."/>
        </authorList>
    </citation>
    <scope>NUCLEOTIDE SEQUENCE [LARGE SCALE GENOMIC DNA]</scope>
    <source>
        <strain evidence="2 3">CBS 83171</strain>
    </source>
</reference>
<feature type="region of interest" description="Disordered" evidence="1">
    <location>
        <begin position="105"/>
        <end position="124"/>
    </location>
</feature>
<accession>A0ABR1VB54</accession>
<feature type="region of interest" description="Disordered" evidence="1">
    <location>
        <begin position="51"/>
        <end position="71"/>
    </location>
</feature>
<comment type="caution">
    <text evidence="2">The sequence shown here is derived from an EMBL/GenBank/DDBJ whole genome shotgun (WGS) entry which is preliminary data.</text>
</comment>
<evidence type="ECO:0000313" key="3">
    <source>
        <dbReference type="Proteomes" id="UP001446871"/>
    </source>
</evidence>
<dbReference type="EMBL" id="JAQQWM010000004">
    <property type="protein sequence ID" value="KAK8068440.1"/>
    <property type="molecule type" value="Genomic_DNA"/>
</dbReference>
<gene>
    <name evidence="2" type="ORF">PG996_007552</name>
</gene>
<dbReference type="Proteomes" id="UP001446871">
    <property type="component" value="Unassembled WGS sequence"/>
</dbReference>
<feature type="compositionally biased region" description="Basic and acidic residues" evidence="1">
    <location>
        <begin position="105"/>
        <end position="117"/>
    </location>
</feature>
<name>A0ABR1VB54_9PEZI</name>
<evidence type="ECO:0000313" key="2">
    <source>
        <dbReference type="EMBL" id="KAK8068440.1"/>
    </source>
</evidence>
<feature type="region of interest" description="Disordered" evidence="1">
    <location>
        <begin position="313"/>
        <end position="333"/>
    </location>
</feature>
<protein>
    <submittedName>
        <fullName evidence="2">Regulatory subunit of protein kinase A</fullName>
    </submittedName>
</protein>